<reference evidence="2" key="5">
    <citation type="journal article" date="2021" name="G3 (Bethesda)">
        <title>Aegilops tauschii genome assembly Aet v5.0 features greater sequence contiguity and improved annotation.</title>
        <authorList>
            <person name="Wang L."/>
            <person name="Zhu T."/>
            <person name="Rodriguez J.C."/>
            <person name="Deal K.R."/>
            <person name="Dubcovsky J."/>
            <person name="McGuire P.E."/>
            <person name="Lux T."/>
            <person name="Spannagl M."/>
            <person name="Mayer K.F.X."/>
            <person name="Baldrich P."/>
            <person name="Meyers B.C."/>
            <person name="Huo N."/>
            <person name="Gu Y.Q."/>
            <person name="Zhou H."/>
            <person name="Devos K.M."/>
            <person name="Bennetzen J.L."/>
            <person name="Unver T."/>
            <person name="Budak H."/>
            <person name="Gulick P.J."/>
            <person name="Galiba G."/>
            <person name="Kalapos B."/>
            <person name="Nelson D.R."/>
            <person name="Li P."/>
            <person name="You F.M."/>
            <person name="Luo M.C."/>
            <person name="Dvorak J."/>
        </authorList>
    </citation>
    <scope>NUCLEOTIDE SEQUENCE [LARGE SCALE GENOMIC DNA]</scope>
    <source>
        <strain evidence="2">cv. AL8/78</strain>
    </source>
</reference>
<dbReference type="Proteomes" id="UP000015105">
    <property type="component" value="Chromosome 6D"/>
</dbReference>
<dbReference type="AlphaFoldDB" id="A0A453NNZ3"/>
<evidence type="ECO:0000313" key="2">
    <source>
        <dbReference type="EnsemblPlants" id="AET6Gv20433600.1"/>
    </source>
</evidence>
<accession>A0A453NNZ3</accession>
<keyword evidence="1" id="KW-0732">Signal</keyword>
<proteinExistence type="predicted"/>
<sequence>GSAVITMNCASLLLLLCVLLLAALGRPFAAAARREPTMAATGDQGDGAQAKLAWMEVAPAEGLKERVITRKEESTDSNRFRSTKFSLDAKNPFDGRVPFTADYHTVRRHPPSHN</sequence>
<name>A0A453NNZ3_AEGTS</name>
<reference evidence="3" key="2">
    <citation type="journal article" date="2017" name="Nat. Plants">
        <title>The Aegilops tauschii genome reveals multiple impacts of transposons.</title>
        <authorList>
            <person name="Zhao G."/>
            <person name="Zou C."/>
            <person name="Li K."/>
            <person name="Wang K."/>
            <person name="Li T."/>
            <person name="Gao L."/>
            <person name="Zhang X."/>
            <person name="Wang H."/>
            <person name="Yang Z."/>
            <person name="Liu X."/>
            <person name="Jiang W."/>
            <person name="Mao L."/>
            <person name="Kong X."/>
            <person name="Jiao Y."/>
            <person name="Jia J."/>
        </authorList>
    </citation>
    <scope>NUCLEOTIDE SEQUENCE [LARGE SCALE GENOMIC DNA]</scope>
    <source>
        <strain evidence="3">cv. AL8/78</strain>
    </source>
</reference>
<organism evidence="2 3">
    <name type="scientific">Aegilops tauschii subsp. strangulata</name>
    <name type="common">Goatgrass</name>
    <dbReference type="NCBI Taxonomy" id="200361"/>
    <lineage>
        <taxon>Eukaryota</taxon>
        <taxon>Viridiplantae</taxon>
        <taxon>Streptophyta</taxon>
        <taxon>Embryophyta</taxon>
        <taxon>Tracheophyta</taxon>
        <taxon>Spermatophyta</taxon>
        <taxon>Magnoliopsida</taxon>
        <taxon>Liliopsida</taxon>
        <taxon>Poales</taxon>
        <taxon>Poaceae</taxon>
        <taxon>BOP clade</taxon>
        <taxon>Pooideae</taxon>
        <taxon>Triticodae</taxon>
        <taxon>Triticeae</taxon>
        <taxon>Triticinae</taxon>
        <taxon>Aegilops</taxon>
    </lineage>
</organism>
<reference evidence="2" key="4">
    <citation type="submission" date="2019-03" db="UniProtKB">
        <authorList>
            <consortium name="EnsemblPlants"/>
        </authorList>
    </citation>
    <scope>IDENTIFICATION</scope>
</reference>
<reference evidence="3" key="1">
    <citation type="journal article" date="2014" name="Science">
        <title>Ancient hybridizations among the ancestral genomes of bread wheat.</title>
        <authorList>
            <consortium name="International Wheat Genome Sequencing Consortium,"/>
            <person name="Marcussen T."/>
            <person name="Sandve S.R."/>
            <person name="Heier L."/>
            <person name="Spannagl M."/>
            <person name="Pfeifer M."/>
            <person name="Jakobsen K.S."/>
            <person name="Wulff B.B."/>
            <person name="Steuernagel B."/>
            <person name="Mayer K.F."/>
            <person name="Olsen O.A."/>
        </authorList>
    </citation>
    <scope>NUCLEOTIDE SEQUENCE [LARGE SCALE GENOMIC DNA]</scope>
    <source>
        <strain evidence="3">cv. AL8/78</strain>
    </source>
</reference>
<evidence type="ECO:0000256" key="1">
    <source>
        <dbReference type="SAM" id="SignalP"/>
    </source>
</evidence>
<dbReference type="Gramene" id="AET6Gv20433600.1">
    <property type="protein sequence ID" value="AET6Gv20433600.1"/>
    <property type="gene ID" value="AET6Gv20433600"/>
</dbReference>
<protein>
    <submittedName>
        <fullName evidence="2">Uncharacterized protein</fullName>
    </submittedName>
</protein>
<keyword evidence="3" id="KW-1185">Reference proteome</keyword>
<feature type="chain" id="PRO_5019213563" evidence="1">
    <location>
        <begin position="26"/>
        <end position="114"/>
    </location>
</feature>
<feature type="signal peptide" evidence="1">
    <location>
        <begin position="1"/>
        <end position="25"/>
    </location>
</feature>
<dbReference type="EnsemblPlants" id="AET6Gv20433600.1">
    <property type="protein sequence ID" value="AET6Gv20433600.1"/>
    <property type="gene ID" value="AET6Gv20433600"/>
</dbReference>
<evidence type="ECO:0000313" key="3">
    <source>
        <dbReference type="Proteomes" id="UP000015105"/>
    </source>
</evidence>
<reference evidence="2" key="3">
    <citation type="journal article" date="2017" name="Nature">
        <title>Genome sequence of the progenitor of the wheat D genome Aegilops tauschii.</title>
        <authorList>
            <person name="Luo M.C."/>
            <person name="Gu Y.Q."/>
            <person name="Puiu D."/>
            <person name="Wang H."/>
            <person name="Twardziok S.O."/>
            <person name="Deal K.R."/>
            <person name="Huo N."/>
            <person name="Zhu T."/>
            <person name="Wang L."/>
            <person name="Wang Y."/>
            <person name="McGuire P.E."/>
            <person name="Liu S."/>
            <person name="Long H."/>
            <person name="Ramasamy R.K."/>
            <person name="Rodriguez J.C."/>
            <person name="Van S.L."/>
            <person name="Yuan L."/>
            <person name="Wang Z."/>
            <person name="Xia Z."/>
            <person name="Xiao L."/>
            <person name="Anderson O.D."/>
            <person name="Ouyang S."/>
            <person name="Liang Y."/>
            <person name="Zimin A.V."/>
            <person name="Pertea G."/>
            <person name="Qi P."/>
            <person name="Bennetzen J.L."/>
            <person name="Dai X."/>
            <person name="Dawson M.W."/>
            <person name="Muller H.G."/>
            <person name="Kugler K."/>
            <person name="Rivarola-Duarte L."/>
            <person name="Spannagl M."/>
            <person name="Mayer K.F.X."/>
            <person name="Lu F.H."/>
            <person name="Bevan M.W."/>
            <person name="Leroy P."/>
            <person name="Li P."/>
            <person name="You F.M."/>
            <person name="Sun Q."/>
            <person name="Liu Z."/>
            <person name="Lyons E."/>
            <person name="Wicker T."/>
            <person name="Salzberg S.L."/>
            <person name="Devos K.M."/>
            <person name="Dvorak J."/>
        </authorList>
    </citation>
    <scope>NUCLEOTIDE SEQUENCE [LARGE SCALE GENOMIC DNA]</scope>
    <source>
        <strain evidence="2">cv. AL8/78</strain>
    </source>
</reference>